<dbReference type="RefSeq" id="WP_326590724.1">
    <property type="nucleotide sequence ID" value="NZ_CP109114.1"/>
</dbReference>
<dbReference type="Proteomes" id="UP001330827">
    <property type="component" value="Chromosome"/>
</dbReference>
<keyword evidence="2" id="KW-1185">Reference proteome</keyword>
<evidence type="ECO:0000313" key="1">
    <source>
        <dbReference type="EMBL" id="WSC12663.1"/>
    </source>
</evidence>
<dbReference type="EMBL" id="CP109114">
    <property type="protein sequence ID" value="WSC12663.1"/>
    <property type="molecule type" value="Genomic_DNA"/>
</dbReference>
<reference evidence="1 2" key="1">
    <citation type="submission" date="2022-10" db="EMBL/GenBank/DDBJ databases">
        <title>The complete genomes of actinobacterial strains from the NBC collection.</title>
        <authorList>
            <person name="Joergensen T.S."/>
            <person name="Alvarez Arevalo M."/>
            <person name="Sterndorff E.B."/>
            <person name="Faurdal D."/>
            <person name="Vuksanovic O."/>
            <person name="Mourched A.-S."/>
            <person name="Charusanti P."/>
            <person name="Shaw S."/>
            <person name="Blin K."/>
            <person name="Weber T."/>
        </authorList>
    </citation>
    <scope>NUCLEOTIDE SEQUENCE [LARGE SCALE GENOMIC DNA]</scope>
    <source>
        <strain evidence="1 2">NBC 01769</strain>
    </source>
</reference>
<protein>
    <submittedName>
        <fullName evidence="1">Uncharacterized protein</fullName>
    </submittedName>
</protein>
<gene>
    <name evidence="1" type="ORF">OIE64_07300</name>
</gene>
<organism evidence="1 2">
    <name type="scientific">Streptomyces brevispora</name>
    <dbReference type="NCBI Taxonomy" id="887462"/>
    <lineage>
        <taxon>Bacteria</taxon>
        <taxon>Bacillati</taxon>
        <taxon>Actinomycetota</taxon>
        <taxon>Actinomycetes</taxon>
        <taxon>Kitasatosporales</taxon>
        <taxon>Streptomycetaceae</taxon>
        <taxon>Streptomyces</taxon>
    </lineage>
</organism>
<sequence>MGHAEETAAWARAHAAFEAFREVPGVGDGADGAALVAEGGQGAGADGCGKGPGRCRLEASGPAGGGCDARGGGRSVVVERDHRVAGQDPGPHAGIARFSCGFLRCGEPSVRVALVAPVVLDDRDEAGNSRCGAGEIGAVTGWVGPGQHLPEQSHVRRHVGEHPVGGAAVVTAPVPFERRLQIGQITIGPGASESVVDAFASLGDRRHGRRDPHCRDSSYESSPVHFVLLLLLGHVPESARGADGGCDRLGAQPVRLGDHLVGCTDREPFLGLPPLQVLRVEPPAALRGGQQICLLLTGTACALPPPAQ</sequence>
<name>A0ABZ1G1Q3_9ACTN</name>
<proteinExistence type="predicted"/>
<accession>A0ABZ1G1Q3</accession>
<evidence type="ECO:0000313" key="2">
    <source>
        <dbReference type="Proteomes" id="UP001330827"/>
    </source>
</evidence>